<accession>A0ABP0PBG9</accession>
<sequence length="1117" mass="125622">MSGKRFNRRRGAVKASDLPEEPSTSSTSPAQPVAGSHARAARPRAASPVKEESPSAKTDPKKADSPREQLLTRRPGQTIVEALKETTHHVSDKLEQHFAGWTPNREMAAQMRQKQKLEQERKEKGLYVDQKGSYAAPAVALPGALVPKGALQADEAENQEELLKQMEKAGEPGSNYWSPAIMKSQINDMLHQLHTGEMEELLGEQIEMLRNACSKNQNLAKWLQNHDRETKDLHDGVKSMVEGLEQRVEKTGKKTETTLYGCQDMGERMVSLINAAFVERERVRQLLLADADIVVTEEKKQQLEDRRRIGQEMSNKVRIMKQEEEELGYGGIPEPPQIADLRVKIEKKTRKQQKLKAEQELVQHRLKSLEQALQAVERGEKPDKINALDQNALETIEEAKGLARQSAIAPLLDAMKRSRGLESPEPIQVSADLLAEREELERRMSEVEDEIEAIENLRIDWEGQRMAVANTVQSIQDEAEKRLSLFSAKRRRSYLGPLQVEPPVVSPMPPFVLEKAPNIKAGLKLRCRELHEEMKPMLEMLPKYLVLVKNAEQTVNQICEQREKFINHIRALKPKFLKDLRSGGARKMALADAATKLEEEQMMSEVEALWDQEEVKLIAGHAALQKRANFFQVIAEELTEEFTKLEEAVQRNRWAFEDKMQKLVIDEEQELEEQEAEEDPDEQEEAQPIYVENFLTLQEDESIFLQKAVEAYRTHDEQVLARFILEGQEAEEAAQGQMQEELETRQVMRDVRLSQLKERRNSFAAAWNTQSSNVSEASMSMSLSDFGSKENLGEDESPKRGSTVSNRLSVARGSPRDSARVQTMPRLSFGFSTSSRDEGDDRLQVSRPGSAASSRASSDDSGVVVKMPSSRRGSGAEEKSNTSGQGSLSRKGTLSVTHVSSDRPKKRTGNKGKKRGARRASTVAVTRAAVDFTHDDSDPGEEGDDAARAPGEGDEGSPRSPKVDELRDLVKPEEQDDSASDVDVQGSEQLQNFFKLDRQSTRLEAKVRESSRQLAQIRFELLGENASPLDLHRLKSLAGDDRARALAQESVAELRQKWHEILQRQPEESPDAGPPEQNQTHPGETRWQTEEDAFQETYAKLMADIESVALDDEIALP</sequence>
<feature type="compositionally biased region" description="Basic and acidic residues" evidence="2">
    <location>
        <begin position="787"/>
        <end position="799"/>
    </location>
</feature>
<feature type="region of interest" description="Disordered" evidence="2">
    <location>
        <begin position="98"/>
        <end position="120"/>
    </location>
</feature>
<evidence type="ECO:0000313" key="4">
    <source>
        <dbReference type="Proteomes" id="UP001642484"/>
    </source>
</evidence>
<keyword evidence="1" id="KW-0175">Coiled coil</keyword>
<feature type="region of interest" description="Disordered" evidence="2">
    <location>
        <begin position="1059"/>
        <end position="1093"/>
    </location>
</feature>
<feature type="compositionally biased region" description="Polar residues" evidence="2">
    <location>
        <begin position="881"/>
        <end position="899"/>
    </location>
</feature>
<feature type="region of interest" description="Disordered" evidence="2">
    <location>
        <begin position="769"/>
        <end position="1009"/>
    </location>
</feature>
<feature type="compositionally biased region" description="Basic and acidic residues" evidence="2">
    <location>
        <begin position="49"/>
        <end position="71"/>
    </location>
</feature>
<dbReference type="Proteomes" id="UP001642484">
    <property type="component" value="Unassembled WGS sequence"/>
</dbReference>
<evidence type="ECO:0000313" key="3">
    <source>
        <dbReference type="EMBL" id="CAK9072996.1"/>
    </source>
</evidence>
<feature type="compositionally biased region" description="Basic residues" evidence="2">
    <location>
        <begin position="904"/>
        <end position="918"/>
    </location>
</feature>
<comment type="caution">
    <text evidence="3">The sequence shown here is derived from an EMBL/GenBank/DDBJ whole genome shotgun (WGS) entry which is preliminary data.</text>
</comment>
<organism evidence="3 4">
    <name type="scientific">Durusdinium trenchii</name>
    <dbReference type="NCBI Taxonomy" id="1381693"/>
    <lineage>
        <taxon>Eukaryota</taxon>
        <taxon>Sar</taxon>
        <taxon>Alveolata</taxon>
        <taxon>Dinophyceae</taxon>
        <taxon>Suessiales</taxon>
        <taxon>Symbiodiniaceae</taxon>
        <taxon>Durusdinium</taxon>
    </lineage>
</organism>
<feature type="region of interest" description="Disordered" evidence="2">
    <location>
        <begin position="1"/>
        <end position="76"/>
    </location>
</feature>
<proteinExistence type="predicted"/>
<keyword evidence="4" id="KW-1185">Reference proteome</keyword>
<feature type="coiled-coil region" evidence="1">
    <location>
        <begin position="430"/>
        <end position="464"/>
    </location>
</feature>
<feature type="compositionally biased region" description="Low complexity" evidence="2">
    <location>
        <begin position="919"/>
        <end position="930"/>
    </location>
</feature>
<evidence type="ECO:0000256" key="2">
    <source>
        <dbReference type="SAM" id="MobiDB-lite"/>
    </source>
</evidence>
<feature type="compositionally biased region" description="Basic and acidic residues" evidence="2">
    <location>
        <begin position="995"/>
        <end position="1009"/>
    </location>
</feature>
<feature type="compositionally biased region" description="Basic residues" evidence="2">
    <location>
        <begin position="1"/>
        <end position="12"/>
    </location>
</feature>
<dbReference type="EMBL" id="CAXAMN010022818">
    <property type="protein sequence ID" value="CAK9072996.1"/>
    <property type="molecule type" value="Genomic_DNA"/>
</dbReference>
<gene>
    <name evidence="3" type="ORF">CCMP2556_LOCUS35909</name>
</gene>
<evidence type="ECO:0000256" key="1">
    <source>
        <dbReference type="SAM" id="Coils"/>
    </source>
</evidence>
<reference evidence="3 4" key="1">
    <citation type="submission" date="2024-02" db="EMBL/GenBank/DDBJ databases">
        <authorList>
            <person name="Chen Y."/>
            <person name="Shah S."/>
            <person name="Dougan E. K."/>
            <person name="Thang M."/>
            <person name="Chan C."/>
        </authorList>
    </citation>
    <scope>NUCLEOTIDE SEQUENCE [LARGE SCALE GENOMIC DNA]</scope>
</reference>
<feature type="compositionally biased region" description="Basic and acidic residues" evidence="2">
    <location>
        <begin position="835"/>
        <end position="844"/>
    </location>
</feature>
<feature type="coiled-coil region" evidence="1">
    <location>
        <begin position="338"/>
        <end position="372"/>
    </location>
</feature>
<name>A0ABP0PBG9_9DINO</name>
<feature type="compositionally biased region" description="Low complexity" evidence="2">
    <location>
        <begin position="845"/>
        <end position="865"/>
    </location>
</feature>
<feature type="compositionally biased region" description="Low complexity" evidence="2">
    <location>
        <begin position="771"/>
        <end position="784"/>
    </location>
</feature>
<protein>
    <submittedName>
        <fullName evidence="3">Uncharacterized protein</fullName>
    </submittedName>
</protein>
<feature type="compositionally biased region" description="Basic and acidic residues" evidence="2">
    <location>
        <begin position="961"/>
        <end position="973"/>
    </location>
</feature>